<dbReference type="PROSITE" id="PS51257">
    <property type="entry name" value="PROKAR_LIPOPROTEIN"/>
    <property type="match status" value="1"/>
</dbReference>
<proteinExistence type="predicted"/>
<evidence type="ECO:0008006" key="3">
    <source>
        <dbReference type="Google" id="ProtNLM"/>
    </source>
</evidence>
<dbReference type="Proteomes" id="UP000321058">
    <property type="component" value="Unassembled WGS sequence"/>
</dbReference>
<evidence type="ECO:0000313" key="2">
    <source>
        <dbReference type="Proteomes" id="UP000321058"/>
    </source>
</evidence>
<dbReference type="OrthoDB" id="9867351at2"/>
<gene>
    <name evidence="1" type="ORF">RSO01_49160</name>
</gene>
<dbReference type="EMBL" id="BKAJ01000087">
    <property type="protein sequence ID" value="GEP57750.1"/>
    <property type="molecule type" value="Genomic_DNA"/>
</dbReference>
<comment type="caution">
    <text evidence="1">The sequence shown here is derived from an EMBL/GenBank/DDBJ whole genome shotgun (WGS) entry which is preliminary data.</text>
</comment>
<organism evidence="1 2">
    <name type="scientific">Reyranella soli</name>
    <dbReference type="NCBI Taxonomy" id="1230389"/>
    <lineage>
        <taxon>Bacteria</taxon>
        <taxon>Pseudomonadati</taxon>
        <taxon>Pseudomonadota</taxon>
        <taxon>Alphaproteobacteria</taxon>
        <taxon>Hyphomicrobiales</taxon>
        <taxon>Reyranellaceae</taxon>
        <taxon>Reyranella</taxon>
    </lineage>
</organism>
<dbReference type="RefSeq" id="WP_147152335.1">
    <property type="nucleotide sequence ID" value="NZ_BKAJ01000087.1"/>
</dbReference>
<dbReference type="AlphaFoldDB" id="A0A512NFM7"/>
<keyword evidence="2" id="KW-1185">Reference proteome</keyword>
<sequence>MRIVLVLVLLLLTACEGSFVRAGNLGRKVGIDKSYEARDACLARNAAADGVSSEDPATLAHAVALSCSAETDQLIAASDYSGDARVAASIRQDSEFRAMKYVMQARGQKIF</sequence>
<accession>A0A512NFM7</accession>
<reference evidence="1 2" key="1">
    <citation type="submission" date="2019-07" db="EMBL/GenBank/DDBJ databases">
        <title>Whole genome shotgun sequence of Reyranella soli NBRC 108950.</title>
        <authorList>
            <person name="Hosoyama A."/>
            <person name="Uohara A."/>
            <person name="Ohji S."/>
            <person name="Ichikawa N."/>
        </authorList>
    </citation>
    <scope>NUCLEOTIDE SEQUENCE [LARGE SCALE GENOMIC DNA]</scope>
    <source>
        <strain evidence="1 2">NBRC 108950</strain>
    </source>
</reference>
<protein>
    <recommendedName>
        <fullName evidence="3">Lipoprotein</fullName>
    </recommendedName>
</protein>
<name>A0A512NFM7_9HYPH</name>
<evidence type="ECO:0000313" key="1">
    <source>
        <dbReference type="EMBL" id="GEP57750.1"/>
    </source>
</evidence>